<evidence type="ECO:0000259" key="7">
    <source>
        <dbReference type="PROSITE" id="PS50940"/>
    </source>
</evidence>
<dbReference type="Proteomes" id="UP000000305">
    <property type="component" value="Unassembled WGS sequence"/>
</dbReference>
<dbReference type="InterPro" id="IPR051940">
    <property type="entry name" value="Chitin_bind-dev_reg"/>
</dbReference>
<keyword evidence="9" id="KW-1185">Reference proteome</keyword>
<dbReference type="InterPro" id="IPR036508">
    <property type="entry name" value="Chitin-bd_dom_sf"/>
</dbReference>
<feature type="chain" id="PRO_5003238316" description="Chitin-binding type-2 domain-containing protein" evidence="6">
    <location>
        <begin position="20"/>
        <end position="116"/>
    </location>
</feature>
<protein>
    <recommendedName>
        <fullName evidence="7">Chitin-binding type-2 domain-containing protein</fullName>
    </recommendedName>
</protein>
<keyword evidence="3" id="KW-0677">Repeat</keyword>
<dbReference type="HOGENOM" id="CLU_2099306_0_0_1"/>
<dbReference type="Pfam" id="PF01607">
    <property type="entry name" value="CBM_14"/>
    <property type="match status" value="1"/>
</dbReference>
<keyword evidence="4" id="KW-1015">Disulfide bond</keyword>
<sequence length="116" mass="13213">MFITKALLLIAFVPFLTSALEDGFICPKLLSSEFVKDPNPKYPHPTNCQKYYVCLKGVTPVEQSCYPGEVFNNNSKQCDLPENVTECIDWYKDHPADDIDEVVAPKFNFKGKYGRK</sequence>
<keyword evidence="5" id="KW-0325">Glycoprotein</keyword>
<gene>
    <name evidence="8" type="ORF">DAPPUDRAFT_333109</name>
</gene>
<evidence type="ECO:0000313" key="8">
    <source>
        <dbReference type="EMBL" id="EFX65516.1"/>
    </source>
</evidence>
<dbReference type="InParanoid" id="E9HRW2"/>
<keyword evidence="2 6" id="KW-0732">Signal</keyword>
<dbReference type="STRING" id="6669.E9HRW2"/>
<dbReference type="SUPFAM" id="SSF57625">
    <property type="entry name" value="Invertebrate chitin-binding proteins"/>
    <property type="match status" value="1"/>
</dbReference>
<feature type="signal peptide" evidence="6">
    <location>
        <begin position="1"/>
        <end position="19"/>
    </location>
</feature>
<dbReference type="SMART" id="SM00494">
    <property type="entry name" value="ChtBD2"/>
    <property type="match status" value="1"/>
</dbReference>
<dbReference type="OrthoDB" id="439917at2759"/>
<evidence type="ECO:0000256" key="5">
    <source>
        <dbReference type="ARBA" id="ARBA00023180"/>
    </source>
</evidence>
<dbReference type="PANTHER" id="PTHR23301">
    <property type="entry name" value="CHITIN BINDING PERITROPHIN-A"/>
    <property type="match status" value="1"/>
</dbReference>
<dbReference type="PhylomeDB" id="E9HRW2"/>
<evidence type="ECO:0000256" key="6">
    <source>
        <dbReference type="SAM" id="SignalP"/>
    </source>
</evidence>
<name>E9HRW2_DAPPU</name>
<dbReference type="PROSITE" id="PS50940">
    <property type="entry name" value="CHIT_BIND_II"/>
    <property type="match status" value="1"/>
</dbReference>
<reference evidence="8 9" key="1">
    <citation type="journal article" date="2011" name="Science">
        <title>The ecoresponsive genome of Daphnia pulex.</title>
        <authorList>
            <person name="Colbourne J.K."/>
            <person name="Pfrender M.E."/>
            <person name="Gilbert D."/>
            <person name="Thomas W.K."/>
            <person name="Tucker A."/>
            <person name="Oakley T.H."/>
            <person name="Tokishita S."/>
            <person name="Aerts A."/>
            <person name="Arnold G.J."/>
            <person name="Basu M.K."/>
            <person name="Bauer D.J."/>
            <person name="Caceres C.E."/>
            <person name="Carmel L."/>
            <person name="Casola C."/>
            <person name="Choi J.H."/>
            <person name="Detter J.C."/>
            <person name="Dong Q."/>
            <person name="Dusheyko S."/>
            <person name="Eads B.D."/>
            <person name="Frohlich T."/>
            <person name="Geiler-Samerotte K.A."/>
            <person name="Gerlach D."/>
            <person name="Hatcher P."/>
            <person name="Jogdeo S."/>
            <person name="Krijgsveld J."/>
            <person name="Kriventseva E.V."/>
            <person name="Kultz D."/>
            <person name="Laforsch C."/>
            <person name="Lindquist E."/>
            <person name="Lopez J."/>
            <person name="Manak J.R."/>
            <person name="Muller J."/>
            <person name="Pangilinan J."/>
            <person name="Patwardhan R.P."/>
            <person name="Pitluck S."/>
            <person name="Pritham E.J."/>
            <person name="Rechtsteiner A."/>
            <person name="Rho M."/>
            <person name="Rogozin I.B."/>
            <person name="Sakarya O."/>
            <person name="Salamov A."/>
            <person name="Schaack S."/>
            <person name="Shapiro H."/>
            <person name="Shiga Y."/>
            <person name="Skalitzky C."/>
            <person name="Smith Z."/>
            <person name="Souvorov A."/>
            <person name="Sung W."/>
            <person name="Tang Z."/>
            <person name="Tsuchiya D."/>
            <person name="Tu H."/>
            <person name="Vos H."/>
            <person name="Wang M."/>
            <person name="Wolf Y.I."/>
            <person name="Yamagata H."/>
            <person name="Yamada T."/>
            <person name="Ye Y."/>
            <person name="Shaw J.R."/>
            <person name="Andrews J."/>
            <person name="Crease T.J."/>
            <person name="Tang H."/>
            <person name="Lucas S.M."/>
            <person name="Robertson H.M."/>
            <person name="Bork P."/>
            <person name="Koonin E.V."/>
            <person name="Zdobnov E.M."/>
            <person name="Grigoriev I.V."/>
            <person name="Lynch M."/>
            <person name="Boore J.L."/>
        </authorList>
    </citation>
    <scope>NUCLEOTIDE SEQUENCE [LARGE SCALE GENOMIC DNA]</scope>
</reference>
<dbReference type="KEGG" id="dpx:DAPPUDRAFT_333109"/>
<dbReference type="PANTHER" id="PTHR23301:SF110">
    <property type="entry name" value="LD43683P-RELATED"/>
    <property type="match status" value="1"/>
</dbReference>
<organism evidence="8 9">
    <name type="scientific">Daphnia pulex</name>
    <name type="common">Water flea</name>
    <dbReference type="NCBI Taxonomy" id="6669"/>
    <lineage>
        <taxon>Eukaryota</taxon>
        <taxon>Metazoa</taxon>
        <taxon>Ecdysozoa</taxon>
        <taxon>Arthropoda</taxon>
        <taxon>Crustacea</taxon>
        <taxon>Branchiopoda</taxon>
        <taxon>Diplostraca</taxon>
        <taxon>Cladocera</taxon>
        <taxon>Anomopoda</taxon>
        <taxon>Daphniidae</taxon>
        <taxon>Daphnia</taxon>
    </lineage>
</organism>
<dbReference type="GO" id="GO:0008061">
    <property type="term" value="F:chitin binding"/>
    <property type="evidence" value="ECO:0007669"/>
    <property type="project" value="UniProtKB-KW"/>
</dbReference>
<evidence type="ECO:0000256" key="4">
    <source>
        <dbReference type="ARBA" id="ARBA00023157"/>
    </source>
</evidence>
<evidence type="ECO:0000256" key="1">
    <source>
        <dbReference type="ARBA" id="ARBA00022669"/>
    </source>
</evidence>
<evidence type="ECO:0000256" key="3">
    <source>
        <dbReference type="ARBA" id="ARBA00022737"/>
    </source>
</evidence>
<evidence type="ECO:0000313" key="9">
    <source>
        <dbReference type="Proteomes" id="UP000000305"/>
    </source>
</evidence>
<keyword evidence="1" id="KW-0147">Chitin-binding</keyword>
<evidence type="ECO:0000256" key="2">
    <source>
        <dbReference type="ARBA" id="ARBA00022729"/>
    </source>
</evidence>
<dbReference type="Gene3D" id="2.170.140.10">
    <property type="entry name" value="Chitin binding domain"/>
    <property type="match status" value="1"/>
</dbReference>
<accession>E9HRW2</accession>
<dbReference type="GO" id="GO:0005576">
    <property type="term" value="C:extracellular region"/>
    <property type="evidence" value="ECO:0007669"/>
    <property type="project" value="InterPro"/>
</dbReference>
<proteinExistence type="predicted"/>
<dbReference type="InterPro" id="IPR002557">
    <property type="entry name" value="Chitin-bd_dom"/>
</dbReference>
<dbReference type="EMBL" id="GL732741">
    <property type="protein sequence ID" value="EFX65516.1"/>
    <property type="molecule type" value="Genomic_DNA"/>
</dbReference>
<feature type="domain" description="Chitin-binding type-2" evidence="7">
    <location>
        <begin position="23"/>
        <end position="89"/>
    </location>
</feature>
<dbReference type="AlphaFoldDB" id="E9HRW2"/>